<dbReference type="InterPro" id="IPR045851">
    <property type="entry name" value="AMP-bd_C_sf"/>
</dbReference>
<dbReference type="Gene3D" id="1.10.1200.10">
    <property type="entry name" value="ACP-like"/>
    <property type="match status" value="1"/>
</dbReference>
<evidence type="ECO:0000256" key="3">
    <source>
        <dbReference type="ARBA" id="ARBA00022598"/>
    </source>
</evidence>
<dbReference type="SUPFAM" id="SSF47336">
    <property type="entry name" value="ACP-like"/>
    <property type="match status" value="1"/>
</dbReference>
<evidence type="ECO:0000259" key="4">
    <source>
        <dbReference type="PROSITE" id="PS50075"/>
    </source>
</evidence>
<dbReference type="SUPFAM" id="SSF56801">
    <property type="entry name" value="Acetyl-CoA synthetase-like"/>
    <property type="match status" value="1"/>
</dbReference>
<dbReference type="InterPro" id="IPR009081">
    <property type="entry name" value="PP-bd_ACP"/>
</dbReference>
<dbReference type="InterPro" id="IPR006162">
    <property type="entry name" value="Ppantetheine_attach_site"/>
</dbReference>
<organism evidence="5 6">
    <name type="scientific">Basidiobolus ranarum</name>
    <dbReference type="NCBI Taxonomy" id="34480"/>
    <lineage>
        <taxon>Eukaryota</taxon>
        <taxon>Fungi</taxon>
        <taxon>Fungi incertae sedis</taxon>
        <taxon>Zoopagomycota</taxon>
        <taxon>Entomophthoromycotina</taxon>
        <taxon>Basidiobolomycetes</taxon>
        <taxon>Basidiobolales</taxon>
        <taxon>Basidiobolaceae</taxon>
        <taxon>Basidiobolus</taxon>
    </lineage>
</organism>
<protein>
    <recommendedName>
        <fullName evidence="4">Carrier domain-containing protein</fullName>
    </recommendedName>
</protein>
<dbReference type="InterPro" id="IPR036736">
    <property type="entry name" value="ACP-like_sf"/>
</dbReference>
<dbReference type="Gene3D" id="3.30.300.30">
    <property type="match status" value="1"/>
</dbReference>
<dbReference type="Pfam" id="PF00550">
    <property type="entry name" value="PP-binding"/>
    <property type="match status" value="1"/>
</dbReference>
<accession>A0ABR2WCU2</accession>
<dbReference type="PROSITE" id="PS00012">
    <property type="entry name" value="PHOSPHOPANTETHEINE"/>
    <property type="match status" value="1"/>
</dbReference>
<keyword evidence="6" id="KW-1185">Reference proteome</keyword>
<evidence type="ECO:0000313" key="6">
    <source>
        <dbReference type="Proteomes" id="UP001479436"/>
    </source>
</evidence>
<dbReference type="EMBL" id="JASJQH010004539">
    <property type="protein sequence ID" value="KAK9754719.1"/>
    <property type="molecule type" value="Genomic_DNA"/>
</dbReference>
<comment type="caution">
    <text evidence="5">The sequence shown here is derived from an EMBL/GenBank/DDBJ whole genome shotgun (WGS) entry which is preliminary data.</text>
</comment>
<dbReference type="InterPro" id="IPR042099">
    <property type="entry name" value="ANL_N_sf"/>
</dbReference>
<dbReference type="InterPro" id="IPR025110">
    <property type="entry name" value="AMP-bd_C"/>
</dbReference>
<dbReference type="CDD" id="cd05930">
    <property type="entry name" value="A_NRPS"/>
    <property type="match status" value="1"/>
</dbReference>
<dbReference type="Pfam" id="PF13193">
    <property type="entry name" value="AMP-binding_C"/>
    <property type="match status" value="1"/>
</dbReference>
<reference evidence="5 6" key="1">
    <citation type="submission" date="2023-04" db="EMBL/GenBank/DDBJ databases">
        <title>Genome of Basidiobolus ranarum AG-B5.</title>
        <authorList>
            <person name="Stajich J.E."/>
            <person name="Carter-House D."/>
            <person name="Gryganskyi A."/>
        </authorList>
    </citation>
    <scope>NUCLEOTIDE SEQUENCE [LARGE SCALE GENOMIC DNA]</scope>
    <source>
        <strain evidence="5 6">AG-B5</strain>
    </source>
</reference>
<name>A0ABR2WCU2_9FUNG</name>
<dbReference type="Gene3D" id="3.40.50.12780">
    <property type="entry name" value="N-terminal domain of ligase-like"/>
    <property type="match status" value="1"/>
</dbReference>
<dbReference type="Proteomes" id="UP001479436">
    <property type="component" value="Unassembled WGS sequence"/>
</dbReference>
<evidence type="ECO:0000256" key="2">
    <source>
        <dbReference type="ARBA" id="ARBA00022553"/>
    </source>
</evidence>
<proteinExistence type="predicted"/>
<keyword evidence="1" id="KW-0596">Phosphopantetheine</keyword>
<dbReference type="PROSITE" id="PS50075">
    <property type="entry name" value="CARRIER"/>
    <property type="match status" value="1"/>
</dbReference>
<feature type="domain" description="Carrier" evidence="4">
    <location>
        <begin position="295"/>
        <end position="369"/>
    </location>
</feature>
<keyword evidence="3" id="KW-0436">Ligase</keyword>
<gene>
    <name evidence="5" type="ORF">K7432_017869</name>
</gene>
<dbReference type="InterPro" id="IPR000873">
    <property type="entry name" value="AMP-dep_synth/lig_dom"/>
</dbReference>
<keyword evidence="2" id="KW-0597">Phosphoprotein</keyword>
<sequence length="432" mass="47288">MICGATLAIPDRSVSQDVSTLLQWWSRQNLVVAILVTPLAVLALGEGLVPSSMRYLMTGGDRFPSSLKSLPPGLAIMNNYGSTETTILATSGQLRIDDSQLHIGRPIANTRIYLLDPYGHPVPLGAIGELYIGGAGVARGYLNRPELTVERFISDPFSTAEGARMYKTGDLGRYLPNGNLELLGRNDCQVKIRGHRIELEEIEAHLVDHPQVREAVVLALGEGGDKRLVAYVVAAPDEHLVHALRSHLSSKLPDYMLPAAFVRMDSWPLTPNGKFDRQELPPPGIEAFIHGIYEAPQGKIEILLAGIWKELLSLERVSRHGNFFELGGHSLLAVQMVERLRRHGLTVSIRGLFDTPTLSTLAQSLEKFQETAIAPNLISANTAILTPDLLPFINLNQFDIDCIVAQVPGGVSNIQDIYSLSPLQDETHLTVT</sequence>
<evidence type="ECO:0000256" key="1">
    <source>
        <dbReference type="ARBA" id="ARBA00022450"/>
    </source>
</evidence>
<dbReference type="Pfam" id="PF00501">
    <property type="entry name" value="AMP-binding"/>
    <property type="match status" value="1"/>
</dbReference>
<evidence type="ECO:0000313" key="5">
    <source>
        <dbReference type="EMBL" id="KAK9754719.1"/>
    </source>
</evidence>
<dbReference type="PANTHER" id="PTHR45527:SF1">
    <property type="entry name" value="FATTY ACID SYNTHASE"/>
    <property type="match status" value="1"/>
</dbReference>
<dbReference type="PANTHER" id="PTHR45527">
    <property type="entry name" value="NONRIBOSOMAL PEPTIDE SYNTHETASE"/>
    <property type="match status" value="1"/>
</dbReference>